<organism evidence="6 7">
    <name type="scientific">Apiospora marii</name>
    <dbReference type="NCBI Taxonomy" id="335849"/>
    <lineage>
        <taxon>Eukaryota</taxon>
        <taxon>Fungi</taxon>
        <taxon>Dikarya</taxon>
        <taxon>Ascomycota</taxon>
        <taxon>Pezizomycotina</taxon>
        <taxon>Sordariomycetes</taxon>
        <taxon>Xylariomycetidae</taxon>
        <taxon>Amphisphaeriales</taxon>
        <taxon>Apiosporaceae</taxon>
        <taxon>Apiospora</taxon>
    </lineage>
</organism>
<proteinExistence type="inferred from homology"/>
<name>A0ABR1R1Z0_9PEZI</name>
<dbReference type="Pfam" id="PF00743">
    <property type="entry name" value="FMO-like"/>
    <property type="match status" value="1"/>
</dbReference>
<keyword evidence="3" id="KW-0274">FAD</keyword>
<evidence type="ECO:0000256" key="1">
    <source>
        <dbReference type="ARBA" id="ARBA00009183"/>
    </source>
</evidence>
<dbReference type="Pfam" id="PF13450">
    <property type="entry name" value="NAD_binding_8"/>
    <property type="match status" value="1"/>
</dbReference>
<evidence type="ECO:0000256" key="4">
    <source>
        <dbReference type="ARBA" id="ARBA00023002"/>
    </source>
</evidence>
<sequence>MPAIGTVNRVAVIGAGPAGAITIDALAKEQAFDTIRVFERREAPGGCWLSDDAPPPVLSGFESLASRTADAPLDEIPAFSGAAGQKQQPVRAARPKRHRWTEPHIYPYLETNVSDVAMQFSGEPIAAERSARSVALHGADTPFRHWDVLRRYVDELVRKHENGVNDEDAVVGVSYNTTVERVEKVGREWKVTLRKEEEGDGKGEKPDEWWVEWFDAVVVASGHYSVPYIPAVEGLEEMQGARPGSVLHSKHYRGRDAYRDKNVVVVGASVSAADIAFDLAEVAASTHAVIIGHTMNRYFGDGAFHHPRIHQCPSIARVTVSGPTSPTSAAKAQVELIDGTVIPDVDNIIFGTGFSWTLPFFAPSDPSSSHDGAAAVPVPTVRNNRVPDLWQHVVWRHDPTLLFVGAVGAGLTFKIFEWQAVLAARLLADRLHEPLPSGEAMARWEAERVAARGDGAGFTLVHPDFEDYFETLRALAGEGAPGLGRRLPPFDRAWTDAFAEGHELRKRMWERMNAEAAARLEKERSGEGLVKHAENARL</sequence>
<dbReference type="Gene3D" id="3.50.50.60">
    <property type="entry name" value="FAD/NAD(P)-binding domain"/>
    <property type="match status" value="2"/>
</dbReference>
<dbReference type="InterPro" id="IPR036188">
    <property type="entry name" value="FAD/NAD-bd_sf"/>
</dbReference>
<gene>
    <name evidence="6" type="ORF">PG991_015260</name>
</gene>
<reference evidence="6 7" key="1">
    <citation type="submission" date="2023-01" db="EMBL/GenBank/DDBJ databases">
        <title>Analysis of 21 Apiospora genomes using comparative genomics revels a genus with tremendous synthesis potential of carbohydrate active enzymes and secondary metabolites.</title>
        <authorList>
            <person name="Sorensen T."/>
        </authorList>
    </citation>
    <scope>NUCLEOTIDE SEQUENCE [LARGE SCALE GENOMIC DNA]</scope>
    <source>
        <strain evidence="6 7">CBS 20057</strain>
    </source>
</reference>
<comment type="similarity">
    <text evidence="1">Belongs to the FMO family.</text>
</comment>
<keyword evidence="7" id="KW-1185">Reference proteome</keyword>
<evidence type="ECO:0000313" key="6">
    <source>
        <dbReference type="EMBL" id="KAK7995793.1"/>
    </source>
</evidence>
<dbReference type="PANTHER" id="PTHR23023">
    <property type="entry name" value="DIMETHYLANILINE MONOOXYGENASE"/>
    <property type="match status" value="1"/>
</dbReference>
<comment type="caution">
    <text evidence="6">The sequence shown here is derived from an EMBL/GenBank/DDBJ whole genome shotgun (WGS) entry which is preliminary data.</text>
</comment>
<evidence type="ECO:0000256" key="3">
    <source>
        <dbReference type="ARBA" id="ARBA00022827"/>
    </source>
</evidence>
<evidence type="ECO:0000256" key="5">
    <source>
        <dbReference type="SAM" id="MobiDB-lite"/>
    </source>
</evidence>
<dbReference type="PRINTS" id="PR00419">
    <property type="entry name" value="ADXRDTASE"/>
</dbReference>
<protein>
    <submittedName>
        <fullName evidence="6">FAD/NAD(P)-binding domain-containing protein</fullName>
    </submittedName>
</protein>
<keyword evidence="2" id="KW-0285">Flavoprotein</keyword>
<evidence type="ECO:0000256" key="2">
    <source>
        <dbReference type="ARBA" id="ARBA00022630"/>
    </source>
</evidence>
<dbReference type="InterPro" id="IPR050346">
    <property type="entry name" value="FMO-like"/>
</dbReference>
<dbReference type="SUPFAM" id="SSF51905">
    <property type="entry name" value="FAD/NAD(P)-binding domain"/>
    <property type="match status" value="2"/>
</dbReference>
<dbReference type="EMBL" id="JAQQWI010000022">
    <property type="protein sequence ID" value="KAK7995793.1"/>
    <property type="molecule type" value="Genomic_DNA"/>
</dbReference>
<evidence type="ECO:0000313" key="7">
    <source>
        <dbReference type="Proteomes" id="UP001396898"/>
    </source>
</evidence>
<dbReference type="Proteomes" id="UP001396898">
    <property type="component" value="Unassembled WGS sequence"/>
</dbReference>
<dbReference type="InterPro" id="IPR020946">
    <property type="entry name" value="Flavin_mOase-like"/>
</dbReference>
<keyword evidence="4" id="KW-0560">Oxidoreductase</keyword>
<feature type="region of interest" description="Disordered" evidence="5">
    <location>
        <begin position="78"/>
        <end position="97"/>
    </location>
</feature>
<accession>A0ABR1R1Z0</accession>